<feature type="transmembrane region" description="Helical" evidence="1">
    <location>
        <begin position="195"/>
        <end position="214"/>
    </location>
</feature>
<comment type="caution">
    <text evidence="2">The sequence shown here is derived from an EMBL/GenBank/DDBJ whole genome shotgun (WGS) entry which is preliminary data.</text>
</comment>
<name>A0ABT1PVE9_9ACTN</name>
<dbReference type="EMBL" id="JANFNG010000009">
    <property type="protein sequence ID" value="MCQ4081649.1"/>
    <property type="molecule type" value="Genomic_DNA"/>
</dbReference>
<dbReference type="RefSeq" id="WP_255920558.1">
    <property type="nucleotide sequence ID" value="NZ_JANFNG010000009.1"/>
</dbReference>
<keyword evidence="1" id="KW-0812">Transmembrane</keyword>
<evidence type="ECO:0000313" key="3">
    <source>
        <dbReference type="Proteomes" id="UP001057702"/>
    </source>
</evidence>
<feature type="transmembrane region" description="Helical" evidence="1">
    <location>
        <begin position="348"/>
        <end position="369"/>
    </location>
</feature>
<feature type="transmembrane region" description="Helical" evidence="1">
    <location>
        <begin position="510"/>
        <end position="529"/>
    </location>
</feature>
<organism evidence="2 3">
    <name type="scientific">Streptomyces humicola</name>
    <dbReference type="NCBI Taxonomy" id="2953240"/>
    <lineage>
        <taxon>Bacteria</taxon>
        <taxon>Bacillati</taxon>
        <taxon>Actinomycetota</taxon>
        <taxon>Actinomycetes</taxon>
        <taxon>Kitasatosporales</taxon>
        <taxon>Streptomycetaceae</taxon>
        <taxon>Streptomyces</taxon>
    </lineage>
</organism>
<evidence type="ECO:0000313" key="2">
    <source>
        <dbReference type="EMBL" id="MCQ4081649.1"/>
    </source>
</evidence>
<keyword evidence="1" id="KW-1133">Transmembrane helix</keyword>
<keyword evidence="1" id="KW-0472">Membrane</keyword>
<feature type="transmembrane region" description="Helical" evidence="1">
    <location>
        <begin position="85"/>
        <end position="105"/>
    </location>
</feature>
<dbReference type="Proteomes" id="UP001057702">
    <property type="component" value="Unassembled WGS sequence"/>
</dbReference>
<feature type="transmembrane region" description="Helical" evidence="1">
    <location>
        <begin position="135"/>
        <end position="155"/>
    </location>
</feature>
<protein>
    <submittedName>
        <fullName evidence="2">ABC transporter permease</fullName>
    </submittedName>
</protein>
<keyword evidence="3" id="KW-1185">Reference proteome</keyword>
<feature type="transmembrane region" description="Helical" evidence="1">
    <location>
        <begin position="398"/>
        <end position="420"/>
    </location>
</feature>
<sequence length="535" mass="54983">MMRTFTGTFTGTPSLVRLALRRDRIMIPAWVLSLAVIVIGTASSISTLYPTEAGRASLAASMAANGSLRALYGPVYGTSIGGLTAWRMGSMGPALAGLMTLLLVVRHTREEEEAGRLELVGAGVVGRRAPLTASLITGCGASLLLALLITLGLLTQGAVGAVAFGLAFGAVGCVFAAVAAVTAQLTESARAAKGIAGALLGVAFLVRATGDAAAPGGPEWVAWLSPLGWAERLHPYAHERWWVLALFAGVIVLLVTAAYALVAGRDLDAGLLPSRPGPERAGRRLRGAYGLAWRLQRGSLWGWAFGYAVSGLVFGATGKGIADLGRTNKSIADEINHLGGTHSLVDSFLAAMINFLGMLAAVYIVQAVLRLRGEESDGRAEPVLATAVGRLRWAASHLVIAAAGSVVLMVAGGIAMGIGYGASVSDVSGQVPRMTGAGLVQLPAVLFVGALAVLILGAAPKMAMASWSAASLTLAIGLYGPLLKLSRWVLDLSAFTHLPKVPTAPATATPLLWLLVLTAALTASGLAALRHRDMG</sequence>
<feature type="transmembrane region" description="Helical" evidence="1">
    <location>
        <begin position="300"/>
        <end position="318"/>
    </location>
</feature>
<proteinExistence type="predicted"/>
<feature type="transmembrane region" description="Helical" evidence="1">
    <location>
        <begin position="27"/>
        <end position="49"/>
    </location>
</feature>
<reference evidence="2" key="1">
    <citation type="submission" date="2022-06" db="EMBL/GenBank/DDBJ databases">
        <title>Draft genome sequence of Streptomyces sp. RB6PN25 isolated from peat swamp forest in Thailand.</title>
        <authorList>
            <person name="Duangmal K."/>
            <person name="Klaysubun C."/>
        </authorList>
    </citation>
    <scope>NUCLEOTIDE SEQUENCE</scope>
    <source>
        <strain evidence="2">RB6PN25</strain>
    </source>
</reference>
<evidence type="ECO:0000256" key="1">
    <source>
        <dbReference type="SAM" id="Phobius"/>
    </source>
</evidence>
<gene>
    <name evidence="2" type="ORF">NGB36_13790</name>
</gene>
<accession>A0ABT1PVE9</accession>
<feature type="transmembrane region" description="Helical" evidence="1">
    <location>
        <begin position="440"/>
        <end position="459"/>
    </location>
</feature>
<feature type="transmembrane region" description="Helical" evidence="1">
    <location>
        <begin position="471"/>
        <end position="490"/>
    </location>
</feature>
<feature type="transmembrane region" description="Helical" evidence="1">
    <location>
        <begin position="241"/>
        <end position="262"/>
    </location>
</feature>
<feature type="transmembrane region" description="Helical" evidence="1">
    <location>
        <begin position="161"/>
        <end position="183"/>
    </location>
</feature>